<keyword evidence="2" id="KW-0472">Membrane</keyword>
<evidence type="ECO:0008006" key="6">
    <source>
        <dbReference type="Google" id="ProtNLM"/>
    </source>
</evidence>
<feature type="chain" id="PRO_5039408013" description="YtkA-like domain-containing protein" evidence="3">
    <location>
        <begin position="28"/>
        <end position="177"/>
    </location>
</feature>
<feature type="transmembrane region" description="Helical" evidence="2">
    <location>
        <begin position="145"/>
        <end position="166"/>
    </location>
</feature>
<evidence type="ECO:0000256" key="3">
    <source>
        <dbReference type="SAM" id="SignalP"/>
    </source>
</evidence>
<dbReference type="AlphaFoldDB" id="A0A6F8YQH6"/>
<organism evidence="4 5">
    <name type="scientific">Phytohabitans suffuscus</name>
    <dbReference type="NCBI Taxonomy" id="624315"/>
    <lineage>
        <taxon>Bacteria</taxon>
        <taxon>Bacillati</taxon>
        <taxon>Actinomycetota</taxon>
        <taxon>Actinomycetes</taxon>
        <taxon>Micromonosporales</taxon>
        <taxon>Micromonosporaceae</taxon>
    </lineage>
</organism>
<sequence length="177" mass="18175">MRQRLVGRLLAALAVVPLLALWPAAPAAAHGGPLVLDAAGDGATGVTVRATYKQDGHPVDDQVLRLVLNATGDGGRQVGPVQLNPSNEGQGFYTSGPVLTPGRWTIVVTAPEPNAGRAEATVEARTAQTAPPPDPESGDPGGGTWRWWVAGGALLLGTLIALALVSRHRARTPAGRP</sequence>
<keyword evidence="5" id="KW-1185">Reference proteome</keyword>
<dbReference type="KEGG" id="psuu:Psuf_056470"/>
<evidence type="ECO:0000313" key="5">
    <source>
        <dbReference type="Proteomes" id="UP000503011"/>
    </source>
</evidence>
<accession>A0A6F8YQH6</accession>
<feature type="signal peptide" evidence="3">
    <location>
        <begin position="1"/>
        <end position="27"/>
    </location>
</feature>
<proteinExistence type="predicted"/>
<protein>
    <recommendedName>
        <fullName evidence="6">YtkA-like domain-containing protein</fullName>
    </recommendedName>
</protein>
<gene>
    <name evidence="4" type="ORF">Psuf_056470</name>
</gene>
<keyword evidence="2" id="KW-0812">Transmembrane</keyword>
<keyword evidence="2" id="KW-1133">Transmembrane helix</keyword>
<evidence type="ECO:0000256" key="1">
    <source>
        <dbReference type="SAM" id="MobiDB-lite"/>
    </source>
</evidence>
<reference evidence="4 5" key="1">
    <citation type="submission" date="2020-03" db="EMBL/GenBank/DDBJ databases">
        <title>Whole genome shotgun sequence of Phytohabitans suffuscus NBRC 105367.</title>
        <authorList>
            <person name="Komaki H."/>
            <person name="Tamura T."/>
        </authorList>
    </citation>
    <scope>NUCLEOTIDE SEQUENCE [LARGE SCALE GENOMIC DNA]</scope>
    <source>
        <strain evidence="4 5">NBRC 105367</strain>
    </source>
</reference>
<dbReference type="EMBL" id="AP022871">
    <property type="protein sequence ID" value="BCB88334.1"/>
    <property type="molecule type" value="Genomic_DNA"/>
</dbReference>
<reference evidence="4 5" key="2">
    <citation type="submission" date="2020-03" db="EMBL/GenBank/DDBJ databases">
        <authorList>
            <person name="Ichikawa N."/>
            <person name="Kimura A."/>
            <person name="Kitahashi Y."/>
            <person name="Uohara A."/>
        </authorList>
    </citation>
    <scope>NUCLEOTIDE SEQUENCE [LARGE SCALE GENOMIC DNA]</scope>
    <source>
        <strain evidence="4 5">NBRC 105367</strain>
    </source>
</reference>
<dbReference type="RefSeq" id="WP_173159706.1">
    <property type="nucleotide sequence ID" value="NZ_AP022871.1"/>
</dbReference>
<name>A0A6F8YQH6_9ACTN</name>
<dbReference type="Proteomes" id="UP000503011">
    <property type="component" value="Chromosome"/>
</dbReference>
<feature type="region of interest" description="Disordered" evidence="1">
    <location>
        <begin position="116"/>
        <end position="144"/>
    </location>
</feature>
<evidence type="ECO:0000256" key="2">
    <source>
        <dbReference type="SAM" id="Phobius"/>
    </source>
</evidence>
<keyword evidence="3" id="KW-0732">Signal</keyword>
<evidence type="ECO:0000313" key="4">
    <source>
        <dbReference type="EMBL" id="BCB88334.1"/>
    </source>
</evidence>